<comment type="catalytic activity">
    <reaction evidence="9">
        <text>L-citrulline + L-aspartate + ATP = 2-(N(omega)-L-arginino)succinate + AMP + diphosphate + H(+)</text>
        <dbReference type="Rhea" id="RHEA:10932"/>
        <dbReference type="ChEBI" id="CHEBI:15378"/>
        <dbReference type="ChEBI" id="CHEBI:29991"/>
        <dbReference type="ChEBI" id="CHEBI:30616"/>
        <dbReference type="ChEBI" id="CHEBI:33019"/>
        <dbReference type="ChEBI" id="CHEBI:57472"/>
        <dbReference type="ChEBI" id="CHEBI:57743"/>
        <dbReference type="ChEBI" id="CHEBI:456215"/>
        <dbReference type="EC" id="6.3.4.5"/>
    </reaction>
</comment>
<dbReference type="InterPro" id="IPR048267">
    <property type="entry name" value="Arginosuc_syn_N"/>
</dbReference>
<keyword evidence="4 9" id="KW-0055">Arginine biosynthesis</keyword>
<dbReference type="InterPro" id="IPR001518">
    <property type="entry name" value="Arginosuc_synth"/>
</dbReference>
<feature type="binding site" evidence="9">
    <location>
        <position position="84"/>
    </location>
    <ligand>
        <name>L-citrulline</name>
        <dbReference type="ChEBI" id="CHEBI:57743"/>
    </ligand>
</feature>
<keyword evidence="9" id="KW-0963">Cytoplasm</keyword>
<keyword evidence="5 9" id="KW-0436">Ligase</keyword>
<dbReference type="EC" id="6.3.4.5" evidence="3 9"/>
<feature type="binding site" evidence="9">
    <location>
        <position position="120"/>
    </location>
    <ligand>
        <name>L-aspartate</name>
        <dbReference type="ChEBI" id="CHEBI:29991"/>
    </ligand>
</feature>
<feature type="binding site" evidence="9">
    <location>
        <position position="173"/>
    </location>
    <ligand>
        <name>L-citrulline</name>
        <dbReference type="ChEBI" id="CHEBI:57743"/>
    </ligand>
</feature>
<sequence>MKIALAYSGGLDTSVAIRWLKEKYNAKVICVYADVGQGEDINAIEKRAIASGASKVYVSDLKEKFIKEFVFPALKAGAVYEQKYLLATALSRPLIVWELVRVAALEKCDAVAHGCTGKGNDQVRFEVGMMTLAPHLKNIAPVREWELASREEEIEYAHKHNIPINVTKKSPYSIDKNLWGISIECGTIEDPSVEPDENVYQITKSAQDAPDKPTYVEIYFNKGEPAKLNGKTLSSTDIVCKLNEIGGINGIGRVDMMENRLVGIKSREIYEFPAATILMNVHRELESLVLDRETMHYKELIAQKYSELIYYGLWYSPLKKALDAFINQTQKEVTGFVRLKLYKGMCNPVGRKSSYSLYNLNLATYEKSSTFDQRLGEGFVKLWGLPYKIKALRRRK</sequence>
<dbReference type="SUPFAM" id="SSF69864">
    <property type="entry name" value="Argininosuccinate synthetase, C-terminal domain"/>
    <property type="match status" value="1"/>
</dbReference>
<dbReference type="GO" id="GO:0000050">
    <property type="term" value="P:urea cycle"/>
    <property type="evidence" value="ECO:0007669"/>
    <property type="project" value="TreeGrafter"/>
</dbReference>
<feature type="binding site" evidence="9">
    <location>
        <position position="182"/>
    </location>
    <ligand>
        <name>L-citrulline</name>
        <dbReference type="ChEBI" id="CHEBI:57743"/>
    </ligand>
</feature>
<feature type="binding site" evidence="9">
    <location>
        <position position="120"/>
    </location>
    <ligand>
        <name>L-citrulline</name>
        <dbReference type="ChEBI" id="CHEBI:57743"/>
    </ligand>
</feature>
<comment type="caution">
    <text evidence="12">The sequence shown here is derived from an EMBL/GenBank/DDBJ whole genome shotgun (WGS) entry which is preliminary data.</text>
</comment>
<comment type="subcellular location">
    <subcellularLocation>
        <location evidence="9">Cytoplasm</location>
    </subcellularLocation>
</comment>
<accession>A0A1J4SDQ6</accession>
<dbReference type="UniPathway" id="UPA00068">
    <property type="reaction ID" value="UER00113"/>
</dbReference>
<dbReference type="Pfam" id="PF00764">
    <property type="entry name" value="Arginosuc_synth"/>
    <property type="match status" value="1"/>
</dbReference>
<feature type="binding site" evidence="9">
    <location>
        <position position="116"/>
    </location>
    <ligand>
        <name>L-aspartate</name>
        <dbReference type="ChEBI" id="CHEBI:29991"/>
    </ligand>
</feature>
<keyword evidence="8 9" id="KW-0067">ATP-binding</keyword>
<dbReference type="Pfam" id="PF20979">
    <property type="entry name" value="Arginosuc_syn_C"/>
    <property type="match status" value="1"/>
</dbReference>
<evidence type="ECO:0000313" key="13">
    <source>
        <dbReference type="Proteomes" id="UP000182278"/>
    </source>
</evidence>
<keyword evidence="7 9" id="KW-0547">Nucleotide-binding</keyword>
<dbReference type="GO" id="GO:0006526">
    <property type="term" value="P:L-arginine biosynthetic process"/>
    <property type="evidence" value="ECO:0007669"/>
    <property type="project" value="UniProtKB-UniRule"/>
</dbReference>
<dbReference type="GO" id="GO:0004055">
    <property type="term" value="F:argininosuccinate synthase activity"/>
    <property type="evidence" value="ECO:0007669"/>
    <property type="project" value="UniProtKB-UniRule"/>
</dbReference>
<feature type="binding site" evidence="9">
    <location>
        <position position="124"/>
    </location>
    <ligand>
        <name>L-citrulline</name>
        <dbReference type="ChEBI" id="CHEBI:57743"/>
    </ligand>
</feature>
<dbReference type="CDD" id="cd01999">
    <property type="entry name" value="ASS"/>
    <property type="match status" value="1"/>
</dbReference>
<dbReference type="PROSITE" id="PS00564">
    <property type="entry name" value="ARGININOSUCCIN_SYN_1"/>
    <property type="match status" value="1"/>
</dbReference>
<comment type="subunit">
    <text evidence="2 9">Homotetramer.</text>
</comment>
<dbReference type="Proteomes" id="UP000182278">
    <property type="component" value="Unassembled WGS sequence"/>
</dbReference>
<evidence type="ECO:0000256" key="5">
    <source>
        <dbReference type="ARBA" id="ARBA00022598"/>
    </source>
</evidence>
<dbReference type="SUPFAM" id="SSF52402">
    <property type="entry name" value="Adenine nucleotide alpha hydrolases-like"/>
    <property type="match status" value="1"/>
</dbReference>
<dbReference type="InterPro" id="IPR018223">
    <property type="entry name" value="Arginosuc_synth_CS"/>
</dbReference>
<dbReference type="Gene3D" id="3.40.50.620">
    <property type="entry name" value="HUPs"/>
    <property type="match status" value="1"/>
</dbReference>
<feature type="binding site" evidence="9">
    <location>
        <position position="33"/>
    </location>
    <ligand>
        <name>ATP</name>
        <dbReference type="ChEBI" id="CHEBI:30616"/>
    </ligand>
</feature>
<dbReference type="HAMAP" id="MF_00005">
    <property type="entry name" value="Arg_succ_synth_type1"/>
    <property type="match status" value="1"/>
</dbReference>
<dbReference type="NCBIfam" id="NF001770">
    <property type="entry name" value="PRK00509.1"/>
    <property type="match status" value="1"/>
</dbReference>
<dbReference type="GO" id="GO:0005737">
    <property type="term" value="C:cytoplasm"/>
    <property type="evidence" value="ECO:0007669"/>
    <property type="project" value="UniProtKB-SubCell"/>
</dbReference>
<reference evidence="12 13" key="1">
    <citation type="journal article" date="2016" name="Environ. Microbiol.">
        <title>Genomic resolution of a cold subsurface aquifer community provides metabolic insights for novel microbes adapted to high CO concentrations.</title>
        <authorList>
            <person name="Probst A.J."/>
            <person name="Castelle C.J."/>
            <person name="Singh A."/>
            <person name="Brown C.T."/>
            <person name="Anantharaman K."/>
            <person name="Sharon I."/>
            <person name="Hug L.A."/>
            <person name="Burstein D."/>
            <person name="Emerson J.B."/>
            <person name="Thomas B.C."/>
            <person name="Banfield J.F."/>
        </authorList>
    </citation>
    <scope>NUCLEOTIDE SEQUENCE [LARGE SCALE GENOMIC DNA]</scope>
    <source>
        <strain evidence="12">CG1_02_38_46</strain>
    </source>
</reference>
<dbReference type="InterPro" id="IPR014729">
    <property type="entry name" value="Rossmann-like_a/b/a_fold"/>
</dbReference>
<evidence type="ECO:0000256" key="4">
    <source>
        <dbReference type="ARBA" id="ARBA00022571"/>
    </source>
</evidence>
<dbReference type="FunFam" id="3.40.50.620:FF:000019">
    <property type="entry name" value="Argininosuccinate synthase"/>
    <property type="match status" value="1"/>
</dbReference>
<evidence type="ECO:0000256" key="2">
    <source>
        <dbReference type="ARBA" id="ARBA00011881"/>
    </source>
</evidence>
<feature type="binding site" evidence="9">
    <location>
        <position position="258"/>
    </location>
    <ligand>
        <name>L-citrulline</name>
        <dbReference type="ChEBI" id="CHEBI:57743"/>
    </ligand>
</feature>
<comment type="caution">
    <text evidence="9">Lacks conserved residue(s) required for the propagation of feature annotation.</text>
</comment>
<dbReference type="PANTHER" id="PTHR11587:SF2">
    <property type="entry name" value="ARGININOSUCCINATE SYNTHASE"/>
    <property type="match status" value="1"/>
</dbReference>
<evidence type="ECO:0000256" key="3">
    <source>
        <dbReference type="ARBA" id="ARBA00012286"/>
    </source>
</evidence>
<proteinExistence type="inferred from homology"/>
<comment type="similarity">
    <text evidence="9">Belongs to the argininosuccinate synthase family. Type 1 subfamily.</text>
</comment>
<dbReference type="Gene3D" id="3.90.1260.10">
    <property type="entry name" value="Argininosuccinate synthetase, chain A, domain 2"/>
    <property type="match status" value="1"/>
</dbReference>
<organism evidence="12 13">
    <name type="scientific">Candidatus Desantisbacteria bacterium CG1_02_38_46</name>
    <dbReference type="NCBI Taxonomy" id="1817893"/>
    <lineage>
        <taxon>Bacteria</taxon>
        <taxon>Candidatus Desantisiibacteriota</taxon>
    </lineage>
</organism>
<dbReference type="FunFam" id="3.90.1260.10:FF:000007">
    <property type="entry name" value="Argininosuccinate synthase"/>
    <property type="match status" value="1"/>
</dbReference>
<dbReference type="PROSITE" id="PS00565">
    <property type="entry name" value="ARGININOSUCCIN_SYN_2"/>
    <property type="match status" value="1"/>
</dbReference>
<dbReference type="STRING" id="1817893.AUJ66_03435"/>
<dbReference type="EMBL" id="MNUO01000049">
    <property type="protein sequence ID" value="OIN97416.1"/>
    <property type="molecule type" value="Genomic_DNA"/>
</dbReference>
<feature type="binding site" evidence="9">
    <location>
        <position position="121"/>
    </location>
    <ligand>
        <name>L-aspartate</name>
        <dbReference type="ChEBI" id="CHEBI:29991"/>
    </ligand>
</feature>
<evidence type="ECO:0000259" key="10">
    <source>
        <dbReference type="Pfam" id="PF00764"/>
    </source>
</evidence>
<feature type="binding site" evidence="9">
    <location>
        <begin position="6"/>
        <end position="14"/>
    </location>
    <ligand>
        <name>ATP</name>
        <dbReference type="ChEBI" id="CHEBI:30616"/>
    </ligand>
</feature>
<gene>
    <name evidence="9" type="primary">argG</name>
    <name evidence="12" type="ORF">AUJ66_03435</name>
</gene>
<dbReference type="InterPro" id="IPR048268">
    <property type="entry name" value="Arginosuc_syn_C"/>
</dbReference>
<evidence type="ECO:0000256" key="7">
    <source>
        <dbReference type="ARBA" id="ARBA00022741"/>
    </source>
</evidence>
<evidence type="ECO:0000256" key="8">
    <source>
        <dbReference type="ARBA" id="ARBA00022840"/>
    </source>
</evidence>
<dbReference type="Gene3D" id="1.20.5.470">
    <property type="entry name" value="Single helix bin"/>
    <property type="match status" value="1"/>
</dbReference>
<feature type="domain" description="Arginosuccinate synthase C-terminal" evidence="11">
    <location>
        <begin position="172"/>
        <end position="389"/>
    </location>
</feature>
<feature type="binding site" evidence="9">
    <location>
        <position position="114"/>
    </location>
    <ligand>
        <name>ATP</name>
        <dbReference type="ChEBI" id="CHEBI:30616"/>
    </ligand>
</feature>
<dbReference type="InterPro" id="IPR023434">
    <property type="entry name" value="Arginosuc_synth_type_1_subfam"/>
</dbReference>
<comment type="pathway">
    <text evidence="1 9">Amino-acid biosynthesis; L-arginine biosynthesis; L-arginine from L-ornithine and carbamoyl phosphate: step 2/3.</text>
</comment>
<dbReference type="GO" id="GO:0000053">
    <property type="term" value="P:argininosuccinate metabolic process"/>
    <property type="evidence" value="ECO:0007669"/>
    <property type="project" value="TreeGrafter"/>
</dbReference>
<evidence type="ECO:0000256" key="6">
    <source>
        <dbReference type="ARBA" id="ARBA00022605"/>
    </source>
</evidence>
<evidence type="ECO:0000259" key="11">
    <source>
        <dbReference type="Pfam" id="PF20979"/>
    </source>
</evidence>
<dbReference type="AlphaFoldDB" id="A0A1J4SDQ6"/>
<name>A0A1J4SDQ6_9BACT</name>
<feature type="binding site" evidence="9">
    <location>
        <position position="270"/>
    </location>
    <ligand>
        <name>L-citrulline</name>
        <dbReference type="ChEBI" id="CHEBI:57743"/>
    </ligand>
</feature>
<dbReference type="PANTHER" id="PTHR11587">
    <property type="entry name" value="ARGININOSUCCINATE SYNTHASE"/>
    <property type="match status" value="1"/>
</dbReference>
<keyword evidence="6 9" id="KW-0028">Amino-acid biosynthesis</keyword>
<dbReference type="NCBIfam" id="TIGR00032">
    <property type="entry name" value="argG"/>
    <property type="match status" value="1"/>
</dbReference>
<evidence type="ECO:0000256" key="9">
    <source>
        <dbReference type="HAMAP-Rule" id="MF_00005"/>
    </source>
</evidence>
<feature type="domain" description="Arginosuccinate synthase-like N-terminal" evidence="10">
    <location>
        <begin position="2"/>
        <end position="163"/>
    </location>
</feature>
<evidence type="ECO:0000313" key="12">
    <source>
        <dbReference type="EMBL" id="OIN97416.1"/>
    </source>
</evidence>
<evidence type="ECO:0000256" key="1">
    <source>
        <dbReference type="ARBA" id="ARBA00004967"/>
    </source>
</evidence>
<dbReference type="GO" id="GO:0005524">
    <property type="term" value="F:ATP binding"/>
    <property type="evidence" value="ECO:0007669"/>
    <property type="project" value="UniProtKB-UniRule"/>
</dbReference>
<dbReference type="InterPro" id="IPR024074">
    <property type="entry name" value="AS_cat/multimer_dom_body"/>
</dbReference>
<protein>
    <recommendedName>
        <fullName evidence="3 9">Argininosuccinate synthase</fullName>
        <ecNumber evidence="3 9">6.3.4.5</ecNumber>
    </recommendedName>
    <alternativeName>
        <fullName evidence="9">Citrulline--aspartate ligase</fullName>
    </alternativeName>
</protein>